<accession>A0A4U2YJL1</accession>
<dbReference type="EMBL" id="SZPY01000003">
    <property type="protein sequence ID" value="TKI61318.1"/>
    <property type="molecule type" value="Genomic_DNA"/>
</dbReference>
<comment type="caution">
    <text evidence="4">The sequence shown here is derived from an EMBL/GenBank/DDBJ whole genome shotgun (WGS) entry which is preliminary data.</text>
</comment>
<gene>
    <name evidence="4" type="ORF">FC770_10860</name>
</gene>
<feature type="chain" id="PRO_5020280054" evidence="2">
    <location>
        <begin position="23"/>
        <end position="471"/>
    </location>
</feature>
<evidence type="ECO:0000256" key="2">
    <source>
        <dbReference type="SAM" id="SignalP"/>
    </source>
</evidence>
<dbReference type="InterPro" id="IPR039561">
    <property type="entry name" value="Peptidase_M15C"/>
</dbReference>
<dbReference type="Pfam" id="PF13539">
    <property type="entry name" value="Peptidase_M15_4"/>
    <property type="match status" value="1"/>
</dbReference>
<feature type="signal peptide" evidence="2">
    <location>
        <begin position="1"/>
        <end position="22"/>
    </location>
</feature>
<organism evidence="4 5">
    <name type="scientific">Nocardioides jishulii</name>
    <dbReference type="NCBI Taxonomy" id="2575440"/>
    <lineage>
        <taxon>Bacteria</taxon>
        <taxon>Bacillati</taxon>
        <taxon>Actinomycetota</taxon>
        <taxon>Actinomycetes</taxon>
        <taxon>Propionibacteriales</taxon>
        <taxon>Nocardioidaceae</taxon>
        <taxon>Nocardioides</taxon>
    </lineage>
</organism>
<dbReference type="InterPro" id="IPR009045">
    <property type="entry name" value="Zn_M74/Hedgehog-like"/>
</dbReference>
<proteinExistence type="predicted"/>
<evidence type="ECO:0000256" key="1">
    <source>
        <dbReference type="SAM" id="MobiDB-lite"/>
    </source>
</evidence>
<reference evidence="4 5" key="1">
    <citation type="submission" date="2019-04" db="EMBL/GenBank/DDBJ databases">
        <authorList>
            <person name="Dong K."/>
        </authorList>
    </citation>
    <scope>NUCLEOTIDE SEQUENCE [LARGE SCALE GENOMIC DNA]</scope>
    <source>
        <strain evidence="5">dk3543</strain>
    </source>
</reference>
<sequence length="471" mass="51705">MRHVLVVILGTVLALLPFPAYAAEASPGKLGPAVALGVTSTPARSGEASTVTLALTPAPGAPESLTLERWNGTTWHRVTTVTTDEAGRAIAAVTLARDPARNRLRATLPGDATRPAVVTEHTPTLRRWGSTVTLRAPKSVVDEGRIILRLGWKAANAEAVSGWVKVQAKQRRGKTYAKKWRTVARVRTDAKGVATLQRTPRWDTRWRAVGEQQAWVAADTSGVSRTVNRPPGRPVALPQGAPRPRVTLPRPRRAVGKGANVVVRTIPDGVWRSMVGRSWRKGCPVGRSGLRLVQTNFWGFDGYRYRGEVVVAKSVTANFAGAFREMHERRIPVRQMRRVDRFGWSKKLGGADDYRSMAADNTSVFNCRGVVGSPRVRSPHSYGRSLDLNPWENPYHARDGIHPNRWWASRSHPKVAWRGQGHAVVRLLARHGFRWTYGTSDAHHFDAVAGAGGQGLRELLSSPACVDDVCH</sequence>
<feature type="region of interest" description="Disordered" evidence="1">
    <location>
        <begin position="220"/>
        <end position="251"/>
    </location>
</feature>
<keyword evidence="5" id="KW-1185">Reference proteome</keyword>
<evidence type="ECO:0000313" key="5">
    <source>
        <dbReference type="Proteomes" id="UP000307808"/>
    </source>
</evidence>
<dbReference type="OrthoDB" id="9799970at2"/>
<evidence type="ECO:0000259" key="3">
    <source>
        <dbReference type="Pfam" id="PF13539"/>
    </source>
</evidence>
<protein>
    <submittedName>
        <fullName evidence="4">M15 family metallopeptidase</fullName>
    </submittedName>
</protein>
<name>A0A4U2YJL1_9ACTN</name>
<evidence type="ECO:0000313" key="4">
    <source>
        <dbReference type="EMBL" id="TKI61318.1"/>
    </source>
</evidence>
<keyword evidence="2" id="KW-0732">Signal</keyword>
<dbReference type="Proteomes" id="UP000307808">
    <property type="component" value="Unassembled WGS sequence"/>
</dbReference>
<dbReference type="AlphaFoldDB" id="A0A4U2YJL1"/>
<dbReference type="RefSeq" id="WP_137066157.1">
    <property type="nucleotide sequence ID" value="NZ_CP040748.1"/>
</dbReference>
<dbReference type="GO" id="GO:0008233">
    <property type="term" value="F:peptidase activity"/>
    <property type="evidence" value="ECO:0007669"/>
    <property type="project" value="InterPro"/>
</dbReference>
<dbReference type="Gene3D" id="3.30.1380.10">
    <property type="match status" value="1"/>
</dbReference>
<dbReference type="SUPFAM" id="SSF55166">
    <property type="entry name" value="Hedgehog/DD-peptidase"/>
    <property type="match status" value="1"/>
</dbReference>
<feature type="domain" description="Peptidase M15C" evidence="3">
    <location>
        <begin position="372"/>
        <end position="446"/>
    </location>
</feature>